<dbReference type="EMBL" id="FOTI01000018">
    <property type="protein sequence ID" value="SFL55854.1"/>
    <property type="molecule type" value="Genomic_DNA"/>
</dbReference>
<feature type="domain" description="SAF" evidence="2">
    <location>
        <begin position="24"/>
        <end position="87"/>
    </location>
</feature>
<protein>
    <submittedName>
        <fullName evidence="3">Altronate dehydratase small subunit</fullName>
    </submittedName>
</protein>
<reference evidence="3 4" key="1">
    <citation type="submission" date="2016-10" db="EMBL/GenBank/DDBJ databases">
        <authorList>
            <person name="de Groot N.N."/>
        </authorList>
    </citation>
    <scope>NUCLEOTIDE SEQUENCE [LARGE SCALE GENOMIC DNA]</scope>
    <source>
        <strain evidence="3 4">ATCC 51327</strain>
    </source>
</reference>
<dbReference type="PANTHER" id="PTHR30536:SF5">
    <property type="entry name" value="ALTRONATE DEHYDRATASE"/>
    <property type="match status" value="1"/>
</dbReference>
<dbReference type="AlphaFoldDB" id="A0A1I4INI6"/>
<evidence type="ECO:0000259" key="2">
    <source>
        <dbReference type="SMART" id="SM00858"/>
    </source>
</evidence>
<evidence type="ECO:0000256" key="1">
    <source>
        <dbReference type="ARBA" id="ARBA00023239"/>
    </source>
</evidence>
<dbReference type="GO" id="GO:0016829">
    <property type="term" value="F:lyase activity"/>
    <property type="evidence" value="ECO:0007669"/>
    <property type="project" value="UniProtKB-KW"/>
</dbReference>
<sequence length="110" mass="12283">MKQQVAFQIDQNDNVATALMELTAASVKLRGDAKQKYILASENIPQGHKIALKDIKSGQQIIKYGIVIGQATQDIKQGQWVHLHCMASLYDERSSQLDVKTGVPQDIKYE</sequence>
<gene>
    <name evidence="3" type="ORF">SAMN02983006_01463</name>
</gene>
<dbReference type="OrthoDB" id="9804574at2"/>
<dbReference type="Proteomes" id="UP000199006">
    <property type="component" value="Unassembled WGS sequence"/>
</dbReference>
<dbReference type="GO" id="GO:0019698">
    <property type="term" value="P:D-galacturonate catabolic process"/>
    <property type="evidence" value="ECO:0007669"/>
    <property type="project" value="TreeGrafter"/>
</dbReference>
<dbReference type="STRING" id="29563.SAMN02983006_01463"/>
<evidence type="ECO:0000313" key="3">
    <source>
        <dbReference type="EMBL" id="SFL55854.1"/>
    </source>
</evidence>
<dbReference type="InterPro" id="IPR044144">
    <property type="entry name" value="SAF_UxaA/GarD"/>
</dbReference>
<dbReference type="InterPro" id="IPR013974">
    <property type="entry name" value="SAF"/>
</dbReference>
<accession>A0A1I4INI6</accession>
<dbReference type="Pfam" id="PF08666">
    <property type="entry name" value="SAF"/>
    <property type="match status" value="1"/>
</dbReference>
<organism evidence="3 4">
    <name type="scientific">Halanaerobium salsuginis</name>
    <dbReference type="NCBI Taxonomy" id="29563"/>
    <lineage>
        <taxon>Bacteria</taxon>
        <taxon>Bacillati</taxon>
        <taxon>Bacillota</taxon>
        <taxon>Clostridia</taxon>
        <taxon>Halanaerobiales</taxon>
        <taxon>Halanaerobiaceae</taxon>
        <taxon>Halanaerobium</taxon>
    </lineage>
</organism>
<dbReference type="PANTHER" id="PTHR30536">
    <property type="entry name" value="ALTRONATE/GALACTARATE DEHYDRATASE"/>
    <property type="match status" value="1"/>
</dbReference>
<keyword evidence="4" id="KW-1185">Reference proteome</keyword>
<name>A0A1I4INI6_9FIRM</name>
<dbReference type="Gene3D" id="2.30.130.110">
    <property type="match status" value="1"/>
</dbReference>
<keyword evidence="1" id="KW-0456">Lyase</keyword>
<dbReference type="SMART" id="SM00858">
    <property type="entry name" value="SAF"/>
    <property type="match status" value="1"/>
</dbReference>
<evidence type="ECO:0000313" key="4">
    <source>
        <dbReference type="Proteomes" id="UP000199006"/>
    </source>
</evidence>
<proteinExistence type="predicted"/>
<dbReference type="InterPro" id="IPR052172">
    <property type="entry name" value="UxaA_altronate/galactarate_dh"/>
</dbReference>
<dbReference type="CDD" id="cd11613">
    <property type="entry name" value="SAF_AH_GD"/>
    <property type="match status" value="1"/>
</dbReference>
<dbReference type="RefSeq" id="WP_089861515.1">
    <property type="nucleotide sequence ID" value="NZ_FOTI01000018.1"/>
</dbReference>